<dbReference type="STRING" id="1121003.SAMN03080618_00453"/>
<organism evidence="1 2">
    <name type="scientific">Aquamicrobium aerolatum DSM 21857</name>
    <dbReference type="NCBI Taxonomy" id="1121003"/>
    <lineage>
        <taxon>Bacteria</taxon>
        <taxon>Pseudomonadati</taxon>
        <taxon>Pseudomonadota</taxon>
        <taxon>Alphaproteobacteria</taxon>
        <taxon>Hyphomicrobiales</taxon>
        <taxon>Phyllobacteriaceae</taxon>
        <taxon>Aerobium</taxon>
    </lineage>
</organism>
<accession>A0A1I3I8M8</accession>
<gene>
    <name evidence="1" type="ORF">SAMN03080618_00453</name>
</gene>
<sequence length="317" mass="34587">MGKKPDSLRRPAAPLPKVPAWAMLRGTDASDIDAAYAAGAALTAVDQLVRTDAIWLGAWRHRLALKAAAQASRLAGRREEEPDLRDAWHLRQANDALGPAGEIFHAWRRLAARSSPPDAQLMQKVTAQLGISWLADFGELGERLTELVDFGLPAPLVAADAAELVVKIDPKAELLAWWVADCALSMRMRWPVYVPFFATQIHAPMLRLGEERQRARPGSAQFRRALLVASVLAGAHACTLGEELAAQAEKLLSAEPKLRSKSAPLVIAQLLGDDSVSGSLTTSTLSRWASRRLFDRLLQLGAVRELSGRDTFRLYGL</sequence>
<dbReference type="OrthoDB" id="7865302at2"/>
<protein>
    <recommendedName>
        <fullName evidence="3">DUF1403 family protein</fullName>
    </recommendedName>
</protein>
<reference evidence="2" key="1">
    <citation type="submission" date="2016-10" db="EMBL/GenBank/DDBJ databases">
        <authorList>
            <person name="Varghese N."/>
            <person name="Submissions S."/>
        </authorList>
    </citation>
    <scope>NUCLEOTIDE SEQUENCE [LARGE SCALE GENOMIC DNA]</scope>
    <source>
        <strain evidence="2">DSM 21857</strain>
    </source>
</reference>
<evidence type="ECO:0000313" key="2">
    <source>
        <dbReference type="Proteomes" id="UP000242763"/>
    </source>
</evidence>
<dbReference type="Pfam" id="PF07183">
    <property type="entry name" value="DUF1403"/>
    <property type="match status" value="1"/>
</dbReference>
<evidence type="ECO:0000313" key="1">
    <source>
        <dbReference type="EMBL" id="SFI44348.1"/>
    </source>
</evidence>
<dbReference type="InterPro" id="IPR009843">
    <property type="entry name" value="DUF1403"/>
</dbReference>
<name>A0A1I3I8M8_9HYPH</name>
<dbReference type="EMBL" id="FORF01000002">
    <property type="protein sequence ID" value="SFI44348.1"/>
    <property type="molecule type" value="Genomic_DNA"/>
</dbReference>
<keyword evidence="2" id="KW-1185">Reference proteome</keyword>
<evidence type="ECO:0008006" key="3">
    <source>
        <dbReference type="Google" id="ProtNLM"/>
    </source>
</evidence>
<dbReference type="Proteomes" id="UP000242763">
    <property type="component" value="Unassembled WGS sequence"/>
</dbReference>
<dbReference type="AlphaFoldDB" id="A0A1I3I8M8"/>
<proteinExistence type="predicted"/>